<dbReference type="SMART" id="SM00860">
    <property type="entry name" value="SMI1_KNR4"/>
    <property type="match status" value="2"/>
</dbReference>
<gene>
    <name evidence="2" type="ORF">NCTC10741_00288</name>
</gene>
<feature type="domain" description="Knr4/Smi1-like" evidence="1">
    <location>
        <begin position="218"/>
        <end position="363"/>
    </location>
</feature>
<evidence type="ECO:0000313" key="2">
    <source>
        <dbReference type="EMBL" id="VDR37188.1"/>
    </source>
</evidence>
<proteinExistence type="predicted"/>
<protein>
    <recommendedName>
        <fullName evidence="1">Knr4/Smi1-like domain-containing protein</fullName>
    </recommendedName>
</protein>
<dbReference type="OrthoDB" id="458118at2"/>
<dbReference type="SUPFAM" id="SSF160631">
    <property type="entry name" value="SMI1/KNR4-like"/>
    <property type="match status" value="2"/>
</dbReference>
<name>A0A3P8KC99_TSUPA</name>
<organism evidence="2 3">
    <name type="scientific">Tsukamurella paurometabola</name>
    <name type="common">Corynebacterium paurometabolum</name>
    <dbReference type="NCBI Taxonomy" id="2061"/>
    <lineage>
        <taxon>Bacteria</taxon>
        <taxon>Bacillati</taxon>
        <taxon>Actinomycetota</taxon>
        <taxon>Actinomycetes</taxon>
        <taxon>Mycobacteriales</taxon>
        <taxon>Tsukamurellaceae</taxon>
        <taxon>Tsukamurella</taxon>
    </lineage>
</organism>
<dbReference type="InterPro" id="IPR018958">
    <property type="entry name" value="Knr4/Smi1-like_dom"/>
</dbReference>
<accession>A0A3P8KC99</accession>
<dbReference type="Proteomes" id="UP000271626">
    <property type="component" value="Chromosome"/>
</dbReference>
<evidence type="ECO:0000259" key="1">
    <source>
        <dbReference type="SMART" id="SM00860"/>
    </source>
</evidence>
<sequence length="383" mass="42331">MNTDVGVARWRELIDEILAQKERLIRADPDLYEMSQPNLGATEAQLLAAEERLGHRIPAQYREFLTVANGWNGWGGISGRLLSSEAMSGGAGLEVSIRLANNTVLEWATDADWVRIEDDPVTMMLHRDSQGYPAGSLLRPVYGDRIYGTFEEYVTDHLADLTAWADREALGPHGAAWGRDLREAEPTLEEIVRRLVDAQLDLAMLEGRVKAFVPPGAPAAAEQVAEVERVIGRSLHPEHRELLLLMNGWPGIPYILSTAEIISGERWKATLAEQDRSDADHRRNRDAVYAGAGIPIPDDDPAAASLRAARIDAVPFAAWAICSFGVDPDDGFVRWVPRDAKYADDPQGTSTRSAGTVREYLLAEIDQLHGRIEARKWAEPQSS</sequence>
<dbReference type="Pfam" id="PF09346">
    <property type="entry name" value="SMI1_KNR4"/>
    <property type="match status" value="1"/>
</dbReference>
<dbReference type="RefSeq" id="WP_126194611.1">
    <property type="nucleotide sequence ID" value="NZ_CP085954.1"/>
</dbReference>
<dbReference type="AlphaFoldDB" id="A0A3P8KC99"/>
<dbReference type="InterPro" id="IPR037883">
    <property type="entry name" value="Knr4/Smi1-like_sf"/>
</dbReference>
<reference evidence="2 3" key="1">
    <citation type="submission" date="2018-12" db="EMBL/GenBank/DDBJ databases">
        <authorList>
            <consortium name="Pathogen Informatics"/>
        </authorList>
    </citation>
    <scope>NUCLEOTIDE SEQUENCE [LARGE SCALE GENOMIC DNA]</scope>
    <source>
        <strain evidence="2 3">NCTC10741</strain>
    </source>
</reference>
<evidence type="ECO:0000313" key="3">
    <source>
        <dbReference type="Proteomes" id="UP000271626"/>
    </source>
</evidence>
<dbReference type="Gene3D" id="3.40.1580.10">
    <property type="entry name" value="SMI1/KNR4-like"/>
    <property type="match status" value="1"/>
</dbReference>
<dbReference type="EMBL" id="LR131273">
    <property type="protein sequence ID" value="VDR37188.1"/>
    <property type="molecule type" value="Genomic_DNA"/>
</dbReference>
<feature type="domain" description="Knr4/Smi1-like" evidence="1">
    <location>
        <begin position="40"/>
        <end position="156"/>
    </location>
</feature>